<keyword evidence="12" id="KW-1003">Cell membrane</keyword>
<dbReference type="InterPro" id="IPR024932">
    <property type="entry name" value="ApbE"/>
</dbReference>
<evidence type="ECO:0000256" key="1">
    <source>
        <dbReference type="ARBA" id="ARBA00011955"/>
    </source>
</evidence>
<comment type="function">
    <text evidence="12">Flavin transferase that catalyzes the transfer of the FMN moiety of FAD and its covalent binding to the hydroxyl group of a threonine residue in a target flavoprotein.</text>
</comment>
<proteinExistence type="inferred from homology"/>
<comment type="subcellular location">
    <subcellularLocation>
        <location evidence="12">Cell inner membrane</location>
        <topology evidence="12">Lipid-anchor</topology>
        <orientation evidence="12">Periplasmic side</orientation>
    </subcellularLocation>
</comment>
<keyword evidence="4 10" id="KW-0808">Transferase</keyword>
<sequence length="363" mass="39091">MQRLTHTALAVMLALLLAACTASPPPRYQQESYVFGTRVEVTVAGLPTEQAAPAVAAVLADLDRLHRKLHAWQPGSDLVRLNQAFASGQQAAVDAEMTELLQLAQDGEQRSQGRFNPAIGQLIQLWGFHADRYAARLPDEQARQALLAATPSMADVELAGDQARSRNRAVAVDLGGLAKGWALDRSAAILREHGVRQALVNIGGNVLALGEKAPGEPWRVGLQHPREPRAMAVIALRDGEALGTSGDYQRFFEVDGRRYCHLVNPADGTADCRREAVSVLVNTGERPGLRSDVATKSLYFAPAADLTRSAAAFGIGDFLLVDGEGRITLSEPMARRVHWLDPAPARVTVLPTEKTRLAGERAG</sequence>
<dbReference type="PANTHER" id="PTHR30040">
    <property type="entry name" value="THIAMINE BIOSYNTHESIS LIPOPROTEIN APBE"/>
    <property type="match status" value="1"/>
</dbReference>
<dbReference type="AlphaFoldDB" id="A0A248LN68"/>
<evidence type="ECO:0000256" key="3">
    <source>
        <dbReference type="ARBA" id="ARBA00022630"/>
    </source>
</evidence>
<evidence type="ECO:0000313" key="14">
    <source>
        <dbReference type="Proteomes" id="UP000197424"/>
    </source>
</evidence>
<evidence type="ECO:0000256" key="10">
    <source>
        <dbReference type="PIRNR" id="PIRNR006268"/>
    </source>
</evidence>
<dbReference type="GO" id="GO:0046872">
    <property type="term" value="F:metal ion binding"/>
    <property type="evidence" value="ECO:0007669"/>
    <property type="project" value="UniProtKB-UniRule"/>
</dbReference>
<accession>A0A248LN68</accession>
<evidence type="ECO:0000256" key="8">
    <source>
        <dbReference type="ARBA" id="ARBA00031306"/>
    </source>
</evidence>
<feature type="binding site" evidence="11">
    <location>
        <position position="292"/>
    </location>
    <ligand>
        <name>Mg(2+)</name>
        <dbReference type="ChEBI" id="CHEBI:18420"/>
    </ligand>
</feature>
<keyword evidence="12" id="KW-0472">Membrane</keyword>
<evidence type="ECO:0000313" key="13">
    <source>
        <dbReference type="EMBL" id="ASJ26112.1"/>
    </source>
</evidence>
<evidence type="ECO:0000256" key="12">
    <source>
        <dbReference type="RuleBase" id="RU363002"/>
    </source>
</evidence>
<dbReference type="EMBL" id="CP022115">
    <property type="protein sequence ID" value="ASJ26112.1"/>
    <property type="molecule type" value="Genomic_DNA"/>
</dbReference>
<keyword evidence="5 10" id="KW-0479">Metal-binding</keyword>
<feature type="chain" id="PRO_5011822106" description="FAD:protein FMN transferase" evidence="12">
    <location>
        <begin position="23"/>
        <end position="363"/>
    </location>
</feature>
<dbReference type="OrthoDB" id="9778595at2"/>
<dbReference type="RefSeq" id="WP_088861701.1">
    <property type="nucleotide sequence ID" value="NZ_CP022115.1"/>
</dbReference>
<feature type="binding site" evidence="11">
    <location>
        <position position="176"/>
    </location>
    <ligand>
        <name>Mg(2+)</name>
        <dbReference type="ChEBI" id="CHEBI:18420"/>
    </ligand>
</feature>
<evidence type="ECO:0000256" key="2">
    <source>
        <dbReference type="ARBA" id="ARBA00016337"/>
    </source>
</evidence>
<dbReference type="EC" id="2.7.1.180" evidence="1 10"/>
<keyword evidence="6 10" id="KW-0274">FAD</keyword>
<keyword evidence="12" id="KW-0997">Cell inner membrane</keyword>
<feature type="signal peptide" evidence="12">
    <location>
        <begin position="1"/>
        <end position="22"/>
    </location>
</feature>
<protein>
    <recommendedName>
        <fullName evidence="2 10">FAD:protein FMN transferase</fullName>
        <ecNumber evidence="1 10">2.7.1.180</ecNumber>
    </recommendedName>
    <alternativeName>
        <fullName evidence="8 10">Flavin transferase</fullName>
    </alternativeName>
</protein>
<dbReference type="PIRSF" id="PIRSF006268">
    <property type="entry name" value="ApbE"/>
    <property type="match status" value="1"/>
</dbReference>
<evidence type="ECO:0000256" key="7">
    <source>
        <dbReference type="ARBA" id="ARBA00022842"/>
    </source>
</evidence>
<dbReference type="Gene3D" id="3.10.520.10">
    <property type="entry name" value="ApbE-like domains"/>
    <property type="match status" value="1"/>
</dbReference>
<dbReference type="Proteomes" id="UP000197424">
    <property type="component" value="Chromosome"/>
</dbReference>
<evidence type="ECO:0000256" key="5">
    <source>
        <dbReference type="ARBA" id="ARBA00022723"/>
    </source>
</evidence>
<reference evidence="14" key="1">
    <citation type="submission" date="2017-06" db="EMBL/GenBank/DDBJ databases">
        <title>Whole genome sequence of Laribacter hongkongensis LHGZ1.</title>
        <authorList>
            <person name="Chen D."/>
            <person name="Wu H."/>
            <person name="Chen J."/>
        </authorList>
    </citation>
    <scope>NUCLEOTIDE SEQUENCE [LARGE SCALE GENOMIC DNA]</scope>
    <source>
        <strain evidence="14">LHGZ1</strain>
    </source>
</reference>
<evidence type="ECO:0000256" key="4">
    <source>
        <dbReference type="ARBA" id="ARBA00022679"/>
    </source>
</evidence>
<comment type="similarity">
    <text evidence="10 12">Belongs to the ApbE family.</text>
</comment>
<keyword evidence="12" id="KW-0732">Signal</keyword>
<keyword evidence="12" id="KW-0449">Lipoprotein</keyword>
<dbReference type="GO" id="GO:0005886">
    <property type="term" value="C:plasma membrane"/>
    <property type="evidence" value="ECO:0007669"/>
    <property type="project" value="UniProtKB-SubCell"/>
</dbReference>
<dbReference type="Pfam" id="PF02424">
    <property type="entry name" value="ApbE"/>
    <property type="match status" value="1"/>
</dbReference>
<dbReference type="SUPFAM" id="SSF143631">
    <property type="entry name" value="ApbE-like"/>
    <property type="match status" value="1"/>
</dbReference>
<evidence type="ECO:0000256" key="9">
    <source>
        <dbReference type="ARBA" id="ARBA00048540"/>
    </source>
</evidence>
<dbReference type="InterPro" id="IPR003374">
    <property type="entry name" value="ApbE-like_sf"/>
</dbReference>
<dbReference type="PANTHER" id="PTHR30040:SF2">
    <property type="entry name" value="FAD:PROTEIN FMN TRANSFERASE"/>
    <property type="match status" value="1"/>
</dbReference>
<dbReference type="GO" id="GO:0016740">
    <property type="term" value="F:transferase activity"/>
    <property type="evidence" value="ECO:0007669"/>
    <property type="project" value="UniProtKB-UniRule"/>
</dbReference>
<comment type="cofactor">
    <cofactor evidence="11">
        <name>Mg(2+)</name>
        <dbReference type="ChEBI" id="CHEBI:18420"/>
    </cofactor>
    <cofactor evidence="11">
        <name>Mn(2+)</name>
        <dbReference type="ChEBI" id="CHEBI:29035"/>
    </cofactor>
    <text evidence="11">Magnesium. Can also use manganese.</text>
</comment>
<keyword evidence="7 10" id="KW-0460">Magnesium</keyword>
<keyword evidence="3 10" id="KW-0285">Flavoprotein</keyword>
<dbReference type="PROSITE" id="PS51257">
    <property type="entry name" value="PROKAR_LIPOPROTEIN"/>
    <property type="match status" value="1"/>
</dbReference>
<evidence type="ECO:0000256" key="11">
    <source>
        <dbReference type="PIRSR" id="PIRSR006268-2"/>
    </source>
</evidence>
<evidence type="ECO:0000256" key="6">
    <source>
        <dbReference type="ARBA" id="ARBA00022827"/>
    </source>
</evidence>
<organism evidence="13 14">
    <name type="scientific">Laribacter hongkongensis</name>
    <dbReference type="NCBI Taxonomy" id="168471"/>
    <lineage>
        <taxon>Bacteria</taxon>
        <taxon>Pseudomonadati</taxon>
        <taxon>Pseudomonadota</taxon>
        <taxon>Betaproteobacteria</taxon>
        <taxon>Neisseriales</taxon>
        <taxon>Aquaspirillaceae</taxon>
        <taxon>Laribacter</taxon>
    </lineage>
</organism>
<comment type="catalytic activity">
    <reaction evidence="9 10 12">
        <text>L-threonyl-[protein] + FAD = FMN-L-threonyl-[protein] + AMP + H(+)</text>
        <dbReference type="Rhea" id="RHEA:36847"/>
        <dbReference type="Rhea" id="RHEA-COMP:11060"/>
        <dbReference type="Rhea" id="RHEA-COMP:11061"/>
        <dbReference type="ChEBI" id="CHEBI:15378"/>
        <dbReference type="ChEBI" id="CHEBI:30013"/>
        <dbReference type="ChEBI" id="CHEBI:57692"/>
        <dbReference type="ChEBI" id="CHEBI:74257"/>
        <dbReference type="ChEBI" id="CHEBI:456215"/>
        <dbReference type="EC" id="2.7.1.180"/>
    </reaction>
</comment>
<gene>
    <name evidence="13" type="ORF">LHGZ1_3281</name>
</gene>
<name>A0A248LN68_9NEIS</name>